<feature type="compositionally biased region" description="Low complexity" evidence="1">
    <location>
        <begin position="181"/>
        <end position="191"/>
    </location>
</feature>
<reference evidence="5" key="1">
    <citation type="journal article" date="2019" name="Int. J. Syst. Evol. Microbiol.">
        <title>The Global Catalogue of Microorganisms (GCM) 10K type strain sequencing project: providing services to taxonomists for standard genome sequencing and annotation.</title>
        <authorList>
            <consortium name="The Broad Institute Genomics Platform"/>
            <consortium name="The Broad Institute Genome Sequencing Center for Infectious Disease"/>
            <person name="Wu L."/>
            <person name="Ma J."/>
        </authorList>
    </citation>
    <scope>NUCLEOTIDE SEQUENCE [LARGE SCALE GENOMIC DNA]</scope>
    <source>
        <strain evidence="5">CECT 8064</strain>
    </source>
</reference>
<evidence type="ECO:0000313" key="4">
    <source>
        <dbReference type="EMBL" id="MFC4515112.1"/>
    </source>
</evidence>
<accession>A0ABV9BM23</accession>
<keyword evidence="2" id="KW-1133">Transmembrane helix</keyword>
<proteinExistence type="predicted"/>
<keyword evidence="2" id="KW-0812">Transmembrane</keyword>
<name>A0ABV9BM23_9ACTN</name>
<feature type="signal peptide" evidence="3">
    <location>
        <begin position="1"/>
        <end position="29"/>
    </location>
</feature>
<keyword evidence="3" id="KW-0732">Signal</keyword>
<sequence length="280" mass="28594">MSVKSRLAAATVLAAAVAAVAYPAATAVAADRDGDVIVVGKPADAAPAVAPVPAPPAAGTPGRADHDTRPGRPGATVRQVLLPDGSRARLTSGDGPASVTVTHGGQRHTIDASRPSAELDRIHLRIIGADTTHPTLRAQLEGSRLPTYYDFASGSLRHTLDGTDLDRLAATGDTIKDYRKAPAAGHTTHAAHPGDTRAKSSQSSHSTHDVHVKDRGHAKPPHDTSGNPVKRVVEAGQVIKASHDAGEVGTPVIVGGIALLAAGGAYGVRVALRRNGRSAD</sequence>
<feature type="region of interest" description="Disordered" evidence="1">
    <location>
        <begin position="87"/>
        <end position="111"/>
    </location>
</feature>
<comment type="caution">
    <text evidence="4">The sequence shown here is derived from an EMBL/GenBank/DDBJ whole genome shotgun (WGS) entry which is preliminary data.</text>
</comment>
<feature type="compositionally biased region" description="Basic and acidic residues" evidence="1">
    <location>
        <begin position="206"/>
        <end position="222"/>
    </location>
</feature>
<evidence type="ECO:0000256" key="1">
    <source>
        <dbReference type="SAM" id="MobiDB-lite"/>
    </source>
</evidence>
<feature type="transmembrane region" description="Helical" evidence="2">
    <location>
        <begin position="252"/>
        <end position="272"/>
    </location>
</feature>
<feature type="region of interest" description="Disordered" evidence="1">
    <location>
        <begin position="180"/>
        <end position="229"/>
    </location>
</feature>
<keyword evidence="5" id="KW-1185">Reference proteome</keyword>
<dbReference type="Proteomes" id="UP001595990">
    <property type="component" value="Unassembled WGS sequence"/>
</dbReference>
<organism evidence="4 5">
    <name type="scientific">Streptomyces ehimensis</name>
    <dbReference type="NCBI Taxonomy" id="68195"/>
    <lineage>
        <taxon>Bacteria</taxon>
        <taxon>Bacillati</taxon>
        <taxon>Actinomycetota</taxon>
        <taxon>Actinomycetes</taxon>
        <taxon>Kitasatosporales</taxon>
        <taxon>Streptomycetaceae</taxon>
        <taxon>Streptomyces</taxon>
    </lineage>
</organism>
<feature type="region of interest" description="Disordered" evidence="1">
    <location>
        <begin position="49"/>
        <end position="75"/>
    </location>
</feature>
<gene>
    <name evidence="4" type="ORF">ACFPEN_19450</name>
</gene>
<evidence type="ECO:0000256" key="3">
    <source>
        <dbReference type="SAM" id="SignalP"/>
    </source>
</evidence>
<feature type="chain" id="PRO_5045534834" evidence="3">
    <location>
        <begin position="30"/>
        <end position="280"/>
    </location>
</feature>
<evidence type="ECO:0000313" key="5">
    <source>
        <dbReference type="Proteomes" id="UP001595990"/>
    </source>
</evidence>
<keyword evidence="2" id="KW-0472">Membrane</keyword>
<dbReference type="RefSeq" id="WP_164737761.1">
    <property type="nucleotide sequence ID" value="NZ_JBHSFS010000008.1"/>
</dbReference>
<protein>
    <submittedName>
        <fullName evidence="4">Uncharacterized protein</fullName>
    </submittedName>
</protein>
<dbReference type="EMBL" id="JBHSFS010000008">
    <property type="protein sequence ID" value="MFC4515112.1"/>
    <property type="molecule type" value="Genomic_DNA"/>
</dbReference>
<evidence type="ECO:0000256" key="2">
    <source>
        <dbReference type="SAM" id="Phobius"/>
    </source>
</evidence>